<dbReference type="EMBL" id="CP002199">
    <property type="protein sequence ID" value="ADN17878.1"/>
    <property type="molecule type" value="Genomic_DNA"/>
</dbReference>
<dbReference type="PANTHER" id="PTHR11803:SF39">
    <property type="entry name" value="2-IMINOBUTANOATE_2-IMINOPROPANOATE DEAMINASE"/>
    <property type="match status" value="1"/>
</dbReference>
<dbReference type="InterPro" id="IPR006175">
    <property type="entry name" value="YjgF/YER057c/UK114"/>
</dbReference>
<protein>
    <submittedName>
        <fullName evidence="2">Endoribonuclease L-PSP</fullName>
    </submittedName>
</protein>
<dbReference type="InterPro" id="IPR006056">
    <property type="entry name" value="RidA"/>
</dbReference>
<dbReference type="SUPFAM" id="SSF55298">
    <property type="entry name" value="YjgF-like"/>
    <property type="match status" value="1"/>
</dbReference>
<accession>E0ULP8</accession>
<keyword evidence="3" id="KW-1185">Reference proteome</keyword>
<dbReference type="GO" id="GO:0005829">
    <property type="term" value="C:cytosol"/>
    <property type="evidence" value="ECO:0007669"/>
    <property type="project" value="TreeGrafter"/>
</dbReference>
<evidence type="ECO:0000256" key="1">
    <source>
        <dbReference type="ARBA" id="ARBA00010552"/>
    </source>
</evidence>
<dbReference type="GO" id="GO:0019239">
    <property type="term" value="F:deaminase activity"/>
    <property type="evidence" value="ECO:0007669"/>
    <property type="project" value="TreeGrafter"/>
</dbReference>
<comment type="similarity">
    <text evidence="1">Belongs to the RutC family.</text>
</comment>
<evidence type="ECO:0000313" key="2">
    <source>
        <dbReference type="EMBL" id="ADN17878.1"/>
    </source>
</evidence>
<gene>
    <name evidence="2" type="ordered locus">Cyan7822_6031</name>
</gene>
<sequence length="146" mass="16097">MPSYIAQNKIQTTTLREFFMSKTVVYNPSIAIPCDAYSQAISTQSLVFCSGQLAYDAQNDRVFDGSAAEQTEYLMKNIQAVLQAAGLHFKDVVKSTIYLTNMNDFPAVNEVYARYFSENPPARATIGVAALAKGACVEIEVIAQRH</sequence>
<dbReference type="Pfam" id="PF01042">
    <property type="entry name" value="Ribonuc_L-PSP"/>
    <property type="match status" value="1"/>
</dbReference>
<dbReference type="PANTHER" id="PTHR11803">
    <property type="entry name" value="2-IMINOBUTANOATE/2-IMINOPROPANOATE DEAMINASE RIDA"/>
    <property type="match status" value="1"/>
</dbReference>
<reference evidence="3" key="1">
    <citation type="journal article" date="2011" name="MBio">
        <title>Novel metabolic attributes of the genus Cyanothece, comprising a group of unicellular nitrogen-fixing Cyanobacteria.</title>
        <authorList>
            <person name="Bandyopadhyay A."/>
            <person name="Elvitigala T."/>
            <person name="Welsh E."/>
            <person name="Stockel J."/>
            <person name="Liberton M."/>
            <person name="Min H."/>
            <person name="Sherman L.A."/>
            <person name="Pakrasi H.B."/>
        </authorList>
    </citation>
    <scope>NUCLEOTIDE SEQUENCE [LARGE SCALE GENOMIC DNA]</scope>
    <source>
        <strain evidence="3">PCC 7822</strain>
        <plasmid evidence="3">Cy782201</plasmid>
    </source>
</reference>
<dbReference type="CDD" id="cd00448">
    <property type="entry name" value="YjgF_YER057c_UK114_family"/>
    <property type="match status" value="1"/>
</dbReference>
<evidence type="ECO:0000313" key="3">
    <source>
        <dbReference type="Proteomes" id="UP000008206"/>
    </source>
</evidence>
<geneLocation type="plasmid" evidence="2 3">
    <name>Cy782201</name>
</geneLocation>
<dbReference type="AlphaFoldDB" id="E0ULP8"/>
<dbReference type="FunFam" id="3.30.1330.40:FF:000001">
    <property type="entry name" value="L-PSP family endoribonuclease"/>
    <property type="match status" value="1"/>
</dbReference>
<dbReference type="PROSITE" id="PS01094">
    <property type="entry name" value="UPF0076"/>
    <property type="match status" value="1"/>
</dbReference>
<dbReference type="InterPro" id="IPR019897">
    <property type="entry name" value="RidA_CS"/>
</dbReference>
<dbReference type="KEGG" id="cyj:Cyan7822_6031"/>
<proteinExistence type="inferred from homology"/>
<organism evidence="2 3">
    <name type="scientific">Gloeothece verrucosa (strain PCC 7822)</name>
    <name type="common">Cyanothece sp. (strain PCC 7822)</name>
    <dbReference type="NCBI Taxonomy" id="497965"/>
    <lineage>
        <taxon>Bacteria</taxon>
        <taxon>Bacillati</taxon>
        <taxon>Cyanobacteriota</taxon>
        <taxon>Cyanophyceae</taxon>
        <taxon>Oscillatoriophycideae</taxon>
        <taxon>Chroococcales</taxon>
        <taxon>Aphanothecaceae</taxon>
        <taxon>Gloeothece</taxon>
        <taxon>Gloeothece verrucosa</taxon>
    </lineage>
</organism>
<dbReference type="InterPro" id="IPR035959">
    <property type="entry name" value="RutC-like_sf"/>
</dbReference>
<dbReference type="NCBIfam" id="TIGR00004">
    <property type="entry name" value="Rid family detoxifying hydrolase"/>
    <property type="match status" value="1"/>
</dbReference>
<name>E0ULP8_GLOV7</name>
<keyword evidence="2" id="KW-0614">Plasmid</keyword>
<dbReference type="Proteomes" id="UP000008206">
    <property type="component" value="Plasmid Cy782201"/>
</dbReference>
<dbReference type="Gene3D" id="3.30.1330.40">
    <property type="entry name" value="RutC-like"/>
    <property type="match status" value="1"/>
</dbReference>
<dbReference type="HOGENOM" id="CLU_100715_7_3_3"/>